<dbReference type="KEGG" id="nah:F5544_41080"/>
<dbReference type="CDD" id="cd03814">
    <property type="entry name" value="GT4-like"/>
    <property type="match status" value="1"/>
</dbReference>
<name>A0A6G9YSP2_9NOCA</name>
<dbReference type="EMBL" id="CP046172">
    <property type="protein sequence ID" value="QIS16026.1"/>
    <property type="molecule type" value="Genomic_DNA"/>
</dbReference>
<feature type="domain" description="Glycosyl transferase family 1" evidence="3">
    <location>
        <begin position="222"/>
        <end position="379"/>
    </location>
</feature>
<evidence type="ECO:0000256" key="2">
    <source>
        <dbReference type="ARBA" id="ARBA00022679"/>
    </source>
</evidence>
<keyword evidence="1" id="KW-0328">Glycosyltransferase</keyword>
<dbReference type="PANTHER" id="PTHR45947">
    <property type="entry name" value="SULFOQUINOVOSYL TRANSFERASE SQD2"/>
    <property type="match status" value="1"/>
</dbReference>
<evidence type="ECO:0000313" key="6">
    <source>
        <dbReference type="Proteomes" id="UP000503540"/>
    </source>
</evidence>
<dbReference type="SUPFAM" id="SSF53756">
    <property type="entry name" value="UDP-Glycosyltransferase/glycogen phosphorylase"/>
    <property type="match status" value="1"/>
</dbReference>
<dbReference type="InterPro" id="IPR028098">
    <property type="entry name" value="Glyco_trans_4-like_N"/>
</dbReference>
<keyword evidence="2 5" id="KW-0808">Transferase</keyword>
<evidence type="ECO:0000259" key="4">
    <source>
        <dbReference type="Pfam" id="PF13439"/>
    </source>
</evidence>
<keyword evidence="6" id="KW-1185">Reference proteome</keyword>
<dbReference type="Pfam" id="PF13439">
    <property type="entry name" value="Glyco_transf_4"/>
    <property type="match status" value="1"/>
</dbReference>
<dbReference type="InterPro" id="IPR050194">
    <property type="entry name" value="Glycosyltransferase_grp1"/>
</dbReference>
<feature type="domain" description="Glycosyltransferase subfamily 4-like N-terminal" evidence="4">
    <location>
        <begin position="46"/>
        <end position="215"/>
    </location>
</feature>
<dbReference type="GO" id="GO:0016758">
    <property type="term" value="F:hexosyltransferase activity"/>
    <property type="evidence" value="ECO:0007669"/>
    <property type="project" value="TreeGrafter"/>
</dbReference>
<reference evidence="5 6" key="1">
    <citation type="journal article" date="2019" name="ACS Chem. Biol.">
        <title>Identification and Mobilization of a Cryptic Antibiotic Biosynthesis Gene Locus from a Human-Pathogenic Nocardia Isolate.</title>
        <authorList>
            <person name="Herisse M."/>
            <person name="Ishida K."/>
            <person name="Porter J.L."/>
            <person name="Howden B."/>
            <person name="Hertweck C."/>
            <person name="Stinear T.P."/>
            <person name="Pidot S.J."/>
        </authorList>
    </citation>
    <scope>NUCLEOTIDE SEQUENCE [LARGE SCALE GENOMIC DNA]</scope>
    <source>
        <strain evidence="5 6">AUSMDU00012717</strain>
    </source>
</reference>
<dbReference type="GO" id="GO:1903509">
    <property type="term" value="P:liposaccharide metabolic process"/>
    <property type="evidence" value="ECO:0007669"/>
    <property type="project" value="UniProtKB-ARBA"/>
</dbReference>
<protein>
    <submittedName>
        <fullName evidence="5">Glycosyltransferase</fullName>
    </submittedName>
</protein>
<dbReference type="AlphaFoldDB" id="A0A6G9YSP2"/>
<gene>
    <name evidence="5" type="ORF">F5544_41080</name>
</gene>
<dbReference type="Gene3D" id="3.40.50.2000">
    <property type="entry name" value="Glycogen Phosphorylase B"/>
    <property type="match status" value="2"/>
</dbReference>
<accession>A0A6G9YSP2</accession>
<sequence length="411" mass="44148">MCETGASVCRNFPRSSRRCRGVARWPGHPENVRVAIVAESFLPNMNGVVNSVLRVLDHLDRHGHEALIVAPDTVRGLPRAPHRHGRFPVHRVPAVMVPKISSLPVGLPQPGITAAIAAFDADVVHLASPFLLGAGGLGAALRLDLPTVAVYQTDVAGFAKSYGLGLATRAAWAWTRRIHEGATRTLAPSSAAAEDLARHGIPRIHRWGRGVDIARFTPSARRTELRETWLRGGDRLLVGFVGRLAPEKHVDRLAALADDPGIQLVIVGDGPERARLARLMPGAVFTGELGGDELAQAYASLDVMVHPGEHETFCQGVQEALASGVPVIGPDAGGPRDLIAHCRNGYLLPVDRFTELLPSAVAALRDPRLRTRFAGAARKSVLHRTWPAICTELMGHYADVIGTRISLPHTA</sequence>
<evidence type="ECO:0000259" key="3">
    <source>
        <dbReference type="Pfam" id="PF00534"/>
    </source>
</evidence>
<dbReference type="Proteomes" id="UP000503540">
    <property type="component" value="Chromosome"/>
</dbReference>
<dbReference type="Pfam" id="PF00534">
    <property type="entry name" value="Glycos_transf_1"/>
    <property type="match status" value="1"/>
</dbReference>
<dbReference type="GO" id="GO:1901137">
    <property type="term" value="P:carbohydrate derivative biosynthetic process"/>
    <property type="evidence" value="ECO:0007669"/>
    <property type="project" value="UniProtKB-ARBA"/>
</dbReference>
<proteinExistence type="predicted"/>
<dbReference type="PANTHER" id="PTHR45947:SF3">
    <property type="entry name" value="SULFOQUINOVOSYL TRANSFERASE SQD2"/>
    <property type="match status" value="1"/>
</dbReference>
<organism evidence="5 6">
    <name type="scientific">Nocardia arthritidis</name>
    <dbReference type="NCBI Taxonomy" id="228602"/>
    <lineage>
        <taxon>Bacteria</taxon>
        <taxon>Bacillati</taxon>
        <taxon>Actinomycetota</taxon>
        <taxon>Actinomycetes</taxon>
        <taxon>Mycobacteriales</taxon>
        <taxon>Nocardiaceae</taxon>
        <taxon>Nocardia</taxon>
    </lineage>
</organism>
<evidence type="ECO:0000256" key="1">
    <source>
        <dbReference type="ARBA" id="ARBA00022676"/>
    </source>
</evidence>
<dbReference type="InterPro" id="IPR001296">
    <property type="entry name" value="Glyco_trans_1"/>
</dbReference>
<evidence type="ECO:0000313" key="5">
    <source>
        <dbReference type="EMBL" id="QIS16026.1"/>
    </source>
</evidence>